<reference evidence="1" key="1">
    <citation type="journal article" date="2023" name="Mol. Phylogenet. Evol.">
        <title>Genome-scale phylogeny and comparative genomics of the fungal order Sordariales.</title>
        <authorList>
            <person name="Hensen N."/>
            <person name="Bonometti L."/>
            <person name="Westerberg I."/>
            <person name="Brannstrom I.O."/>
            <person name="Guillou S."/>
            <person name="Cros-Aarteil S."/>
            <person name="Calhoun S."/>
            <person name="Haridas S."/>
            <person name="Kuo A."/>
            <person name="Mondo S."/>
            <person name="Pangilinan J."/>
            <person name="Riley R."/>
            <person name="LaButti K."/>
            <person name="Andreopoulos B."/>
            <person name="Lipzen A."/>
            <person name="Chen C."/>
            <person name="Yan M."/>
            <person name="Daum C."/>
            <person name="Ng V."/>
            <person name="Clum A."/>
            <person name="Steindorff A."/>
            <person name="Ohm R.A."/>
            <person name="Martin F."/>
            <person name="Silar P."/>
            <person name="Natvig D.O."/>
            <person name="Lalanne C."/>
            <person name="Gautier V."/>
            <person name="Ament-Velasquez S.L."/>
            <person name="Kruys A."/>
            <person name="Hutchinson M.I."/>
            <person name="Powell A.J."/>
            <person name="Barry K."/>
            <person name="Miller A.N."/>
            <person name="Grigoriev I.V."/>
            <person name="Debuchy R."/>
            <person name="Gladieux P."/>
            <person name="Hiltunen Thoren M."/>
            <person name="Johannesson H."/>
        </authorList>
    </citation>
    <scope>NUCLEOTIDE SEQUENCE</scope>
    <source>
        <strain evidence="1">CBS 118394</strain>
    </source>
</reference>
<evidence type="ECO:0000313" key="1">
    <source>
        <dbReference type="EMBL" id="KAK3314839.1"/>
    </source>
</evidence>
<dbReference type="EMBL" id="JAUEDM010000006">
    <property type="protein sequence ID" value="KAK3314839.1"/>
    <property type="molecule type" value="Genomic_DNA"/>
</dbReference>
<keyword evidence="2" id="KW-1185">Reference proteome</keyword>
<accession>A0AAE0M1Q4</accession>
<gene>
    <name evidence="1" type="ORF">B0H66DRAFT_563768</name>
</gene>
<evidence type="ECO:0000313" key="2">
    <source>
        <dbReference type="Proteomes" id="UP001283341"/>
    </source>
</evidence>
<reference evidence="1" key="2">
    <citation type="submission" date="2023-06" db="EMBL/GenBank/DDBJ databases">
        <authorList>
            <consortium name="Lawrence Berkeley National Laboratory"/>
            <person name="Haridas S."/>
            <person name="Hensen N."/>
            <person name="Bonometti L."/>
            <person name="Westerberg I."/>
            <person name="Brannstrom I.O."/>
            <person name="Guillou S."/>
            <person name="Cros-Aarteil S."/>
            <person name="Calhoun S."/>
            <person name="Kuo A."/>
            <person name="Mondo S."/>
            <person name="Pangilinan J."/>
            <person name="Riley R."/>
            <person name="Labutti K."/>
            <person name="Andreopoulos B."/>
            <person name="Lipzen A."/>
            <person name="Chen C."/>
            <person name="Yanf M."/>
            <person name="Daum C."/>
            <person name="Ng V."/>
            <person name="Clum A."/>
            <person name="Steindorff A."/>
            <person name="Ohm R."/>
            <person name="Martin F."/>
            <person name="Silar P."/>
            <person name="Natvig D."/>
            <person name="Lalanne C."/>
            <person name="Gautier V."/>
            <person name="Ament-Velasquez S.L."/>
            <person name="Kruys A."/>
            <person name="Hutchinson M.I."/>
            <person name="Powell A.J."/>
            <person name="Barry K."/>
            <person name="Miller A.N."/>
            <person name="Grigoriev I.V."/>
            <person name="Debuchy R."/>
            <person name="Gladieux P."/>
            <person name="Thoren M.H."/>
            <person name="Johannesson H."/>
        </authorList>
    </citation>
    <scope>NUCLEOTIDE SEQUENCE</scope>
    <source>
        <strain evidence="1">CBS 118394</strain>
    </source>
</reference>
<name>A0AAE0M1Q4_9PEZI</name>
<sequence length="154" mass="17816">MPGNRIRVYVRFKDLKPVVDFVFETEGQLQQYQRVTTALGVKRIVSVDPRSRSIRVEVPPRAREVESSRSLNGFILHFERESEASAWIDPICRPVPNCPKVVVIQQYWDQGDLGEVLRAADEKYARRAPNLVADRRQRALTPPKKWFPYGRGPE</sequence>
<dbReference type="AlphaFoldDB" id="A0AAE0M1Q4"/>
<proteinExistence type="predicted"/>
<dbReference type="Proteomes" id="UP001283341">
    <property type="component" value="Unassembled WGS sequence"/>
</dbReference>
<organism evidence="1 2">
    <name type="scientific">Apodospora peruviana</name>
    <dbReference type="NCBI Taxonomy" id="516989"/>
    <lineage>
        <taxon>Eukaryota</taxon>
        <taxon>Fungi</taxon>
        <taxon>Dikarya</taxon>
        <taxon>Ascomycota</taxon>
        <taxon>Pezizomycotina</taxon>
        <taxon>Sordariomycetes</taxon>
        <taxon>Sordariomycetidae</taxon>
        <taxon>Sordariales</taxon>
        <taxon>Lasiosphaeriaceae</taxon>
        <taxon>Apodospora</taxon>
    </lineage>
</organism>
<protein>
    <submittedName>
        <fullName evidence="1">Uncharacterized protein</fullName>
    </submittedName>
</protein>
<comment type="caution">
    <text evidence="1">The sequence shown here is derived from an EMBL/GenBank/DDBJ whole genome shotgun (WGS) entry which is preliminary data.</text>
</comment>